<comment type="caution">
    <text evidence="1">The sequence shown here is derived from an EMBL/GenBank/DDBJ whole genome shotgun (WGS) entry which is preliminary data.</text>
</comment>
<dbReference type="AlphaFoldDB" id="A0A9R1ULP7"/>
<gene>
    <name evidence="1" type="ORF">LSAT_V11C800395530</name>
</gene>
<dbReference type="EMBL" id="NBSK02000008">
    <property type="protein sequence ID" value="KAJ0189116.1"/>
    <property type="molecule type" value="Genomic_DNA"/>
</dbReference>
<name>A0A9R1ULP7_LACSA</name>
<dbReference type="Proteomes" id="UP000235145">
    <property type="component" value="Unassembled WGS sequence"/>
</dbReference>
<keyword evidence="2" id="KW-1185">Reference proteome</keyword>
<reference evidence="1 2" key="1">
    <citation type="journal article" date="2017" name="Nat. Commun.">
        <title>Genome assembly with in vitro proximity ligation data and whole-genome triplication in lettuce.</title>
        <authorList>
            <person name="Reyes-Chin-Wo S."/>
            <person name="Wang Z."/>
            <person name="Yang X."/>
            <person name="Kozik A."/>
            <person name="Arikit S."/>
            <person name="Song C."/>
            <person name="Xia L."/>
            <person name="Froenicke L."/>
            <person name="Lavelle D.O."/>
            <person name="Truco M.J."/>
            <person name="Xia R."/>
            <person name="Zhu S."/>
            <person name="Xu C."/>
            <person name="Xu H."/>
            <person name="Xu X."/>
            <person name="Cox K."/>
            <person name="Korf I."/>
            <person name="Meyers B.C."/>
            <person name="Michelmore R.W."/>
        </authorList>
    </citation>
    <scope>NUCLEOTIDE SEQUENCE [LARGE SCALE GENOMIC DNA]</scope>
    <source>
        <strain evidence="2">cv. Salinas</strain>
        <tissue evidence="1">Seedlings</tissue>
    </source>
</reference>
<proteinExistence type="predicted"/>
<sequence length="94" mass="11155">MNGSIGISLKRCLQHYIPRHRSTTSELYDHRFNSIDVSDPFKHLSAVELFDKPRKHMFRSKFKIPQFHHQVLYKPYHTTLLKSSFTLLSLPQET</sequence>
<evidence type="ECO:0000313" key="1">
    <source>
        <dbReference type="EMBL" id="KAJ0189116.1"/>
    </source>
</evidence>
<evidence type="ECO:0000313" key="2">
    <source>
        <dbReference type="Proteomes" id="UP000235145"/>
    </source>
</evidence>
<organism evidence="1 2">
    <name type="scientific">Lactuca sativa</name>
    <name type="common">Garden lettuce</name>
    <dbReference type="NCBI Taxonomy" id="4236"/>
    <lineage>
        <taxon>Eukaryota</taxon>
        <taxon>Viridiplantae</taxon>
        <taxon>Streptophyta</taxon>
        <taxon>Embryophyta</taxon>
        <taxon>Tracheophyta</taxon>
        <taxon>Spermatophyta</taxon>
        <taxon>Magnoliopsida</taxon>
        <taxon>eudicotyledons</taxon>
        <taxon>Gunneridae</taxon>
        <taxon>Pentapetalae</taxon>
        <taxon>asterids</taxon>
        <taxon>campanulids</taxon>
        <taxon>Asterales</taxon>
        <taxon>Asteraceae</taxon>
        <taxon>Cichorioideae</taxon>
        <taxon>Cichorieae</taxon>
        <taxon>Lactucinae</taxon>
        <taxon>Lactuca</taxon>
    </lineage>
</organism>
<protein>
    <submittedName>
        <fullName evidence="1">Uncharacterized protein</fullName>
    </submittedName>
</protein>
<accession>A0A9R1ULP7</accession>